<keyword evidence="2" id="KW-1185">Reference proteome</keyword>
<dbReference type="AlphaFoldDB" id="A0A1E7FEH4"/>
<sequence>MISPLERLVAYRRFLRFLDENFDDLRLEDMGKFYEEQISILVTEPRPYNLSSSALRKRRKKNQNLETGYCFTIHHNNRVTLSIPVDFENNELKDELQRNMSDFIQTQGSGLDGDYYAAMFGQETII</sequence>
<accession>A0A1E7FEH4</accession>
<organism evidence="1 2">
    <name type="scientific">Fragilariopsis cylindrus CCMP1102</name>
    <dbReference type="NCBI Taxonomy" id="635003"/>
    <lineage>
        <taxon>Eukaryota</taxon>
        <taxon>Sar</taxon>
        <taxon>Stramenopiles</taxon>
        <taxon>Ochrophyta</taxon>
        <taxon>Bacillariophyta</taxon>
        <taxon>Bacillariophyceae</taxon>
        <taxon>Bacillariophycidae</taxon>
        <taxon>Bacillariales</taxon>
        <taxon>Bacillariaceae</taxon>
        <taxon>Fragilariopsis</taxon>
    </lineage>
</organism>
<dbReference type="EMBL" id="KV784358">
    <property type="protein sequence ID" value="OEU16582.1"/>
    <property type="molecule type" value="Genomic_DNA"/>
</dbReference>
<dbReference type="InParanoid" id="A0A1E7FEH4"/>
<gene>
    <name evidence="1" type="ORF">FRACYDRAFT_269045</name>
</gene>
<dbReference type="KEGG" id="fcy:FRACYDRAFT_269045"/>
<name>A0A1E7FEH4_9STRA</name>
<protein>
    <submittedName>
        <fullName evidence="1">Uncharacterized protein</fullName>
    </submittedName>
</protein>
<dbReference type="Proteomes" id="UP000095751">
    <property type="component" value="Unassembled WGS sequence"/>
</dbReference>
<evidence type="ECO:0000313" key="1">
    <source>
        <dbReference type="EMBL" id="OEU16582.1"/>
    </source>
</evidence>
<evidence type="ECO:0000313" key="2">
    <source>
        <dbReference type="Proteomes" id="UP000095751"/>
    </source>
</evidence>
<dbReference type="OrthoDB" id="47168at2759"/>
<proteinExistence type="predicted"/>
<reference evidence="1 2" key="1">
    <citation type="submission" date="2016-09" db="EMBL/GenBank/DDBJ databases">
        <title>Extensive genetic diversity and differential bi-allelic expression allows diatom success in the polar Southern Ocean.</title>
        <authorList>
            <consortium name="DOE Joint Genome Institute"/>
            <person name="Mock T."/>
            <person name="Otillar R.P."/>
            <person name="Strauss J."/>
            <person name="Dupont C."/>
            <person name="Frickenhaus S."/>
            <person name="Maumus F."/>
            <person name="Mcmullan M."/>
            <person name="Sanges R."/>
            <person name="Schmutz J."/>
            <person name="Toseland A."/>
            <person name="Valas R."/>
            <person name="Veluchamy A."/>
            <person name="Ward B.J."/>
            <person name="Allen A."/>
            <person name="Barry K."/>
            <person name="Falciatore A."/>
            <person name="Ferrante M."/>
            <person name="Fortunato A.E."/>
            <person name="Gloeckner G."/>
            <person name="Gruber A."/>
            <person name="Hipkin R."/>
            <person name="Janech M."/>
            <person name="Kroth P."/>
            <person name="Leese F."/>
            <person name="Lindquist E."/>
            <person name="Lyon B.R."/>
            <person name="Martin J."/>
            <person name="Mayer C."/>
            <person name="Parker M."/>
            <person name="Quesneville H."/>
            <person name="Raymond J."/>
            <person name="Uhlig C."/>
            <person name="Valentin K.U."/>
            <person name="Worden A.Z."/>
            <person name="Armbrust E.V."/>
            <person name="Bowler C."/>
            <person name="Green B."/>
            <person name="Moulton V."/>
            <person name="Van Oosterhout C."/>
            <person name="Grigoriev I."/>
        </authorList>
    </citation>
    <scope>NUCLEOTIDE SEQUENCE [LARGE SCALE GENOMIC DNA]</scope>
    <source>
        <strain evidence="1 2">CCMP1102</strain>
    </source>
</reference>